<protein>
    <submittedName>
        <fullName evidence="3">Short chain dehydrogenase</fullName>
    </submittedName>
</protein>
<keyword evidence="2" id="KW-0560">Oxidoreductase</keyword>
<comment type="caution">
    <text evidence="3">The sequence shown here is derived from an EMBL/GenBank/DDBJ whole genome shotgun (WGS) entry which is preliminary data.</text>
</comment>
<dbReference type="InterPro" id="IPR002347">
    <property type="entry name" value="SDR_fam"/>
</dbReference>
<dbReference type="Pfam" id="PF13561">
    <property type="entry name" value="adh_short_C2"/>
    <property type="match status" value="1"/>
</dbReference>
<dbReference type="RefSeq" id="WP_100858128.1">
    <property type="nucleotide sequence ID" value="NZ_PGCP01000002.1"/>
</dbReference>
<sequence>MKIVIVGASGTVGSAVTALLAQDHQVIRVGHRQGDALVDMTDSASIAALFDGIGRFDALVVASGNVAFAPFPEMTDEQWQTGLESKLMGQIRLTRAAIPHLNDGGSITLISGILSEEPINWGVSASTINGAIEHFVRAAACELPRGLRINVVSPTVLTESMDKYADFFPGFVPVPAARVAQAYKKSVLGVQSGQVFRVNG</sequence>
<dbReference type="PANTHER" id="PTHR43477">
    <property type="entry name" value="DIHYDROANTICAPSIN 7-DEHYDROGENASE"/>
    <property type="match status" value="1"/>
</dbReference>
<dbReference type="GO" id="GO:0016491">
    <property type="term" value="F:oxidoreductase activity"/>
    <property type="evidence" value="ECO:0007669"/>
    <property type="project" value="UniProtKB-KW"/>
</dbReference>
<dbReference type="AlphaFoldDB" id="A0A2M8HEH4"/>
<dbReference type="InterPro" id="IPR036291">
    <property type="entry name" value="NAD(P)-bd_dom_sf"/>
</dbReference>
<evidence type="ECO:0000313" key="3">
    <source>
        <dbReference type="EMBL" id="PJC94976.1"/>
    </source>
</evidence>
<dbReference type="Proteomes" id="UP000232060">
    <property type="component" value="Unassembled WGS sequence"/>
</dbReference>
<evidence type="ECO:0000313" key="4">
    <source>
        <dbReference type="Proteomes" id="UP000232060"/>
    </source>
</evidence>
<dbReference type="CDD" id="cd11731">
    <property type="entry name" value="Lin1944_like_SDR_c"/>
    <property type="match status" value="1"/>
</dbReference>
<proteinExistence type="inferred from homology"/>
<keyword evidence="4" id="KW-1185">Reference proteome</keyword>
<dbReference type="EMBL" id="PGCP01000002">
    <property type="protein sequence ID" value="PJC94976.1"/>
    <property type="molecule type" value="Genomic_DNA"/>
</dbReference>
<dbReference type="Gene3D" id="3.40.50.720">
    <property type="entry name" value="NAD(P)-binding Rossmann-like Domain"/>
    <property type="match status" value="1"/>
</dbReference>
<dbReference type="InterPro" id="IPR051122">
    <property type="entry name" value="SDR_DHRS6-like"/>
</dbReference>
<dbReference type="PANTHER" id="PTHR43477:SF1">
    <property type="entry name" value="DIHYDROANTICAPSIN 7-DEHYDROGENASE"/>
    <property type="match status" value="1"/>
</dbReference>
<dbReference type="NCBIfam" id="NF005754">
    <property type="entry name" value="PRK07578.1"/>
    <property type="match status" value="1"/>
</dbReference>
<accession>A0A2M8HEH4</accession>
<evidence type="ECO:0000256" key="1">
    <source>
        <dbReference type="ARBA" id="ARBA00006484"/>
    </source>
</evidence>
<dbReference type="PRINTS" id="PR00081">
    <property type="entry name" value="GDHRDH"/>
</dbReference>
<reference evidence="3 4" key="1">
    <citation type="submission" date="2017-11" db="EMBL/GenBank/DDBJ databases">
        <title>Draft genome sequence of environmental isolate Aeromonas lusitania sp. nov. MDC 2473.</title>
        <authorList>
            <person name="Colston S.M."/>
            <person name="Navarro A."/>
            <person name="Martinez-Murcia A.J."/>
            <person name="Graf J."/>
        </authorList>
    </citation>
    <scope>NUCLEOTIDE SEQUENCE [LARGE SCALE GENOMIC DNA]</scope>
    <source>
        <strain evidence="3 4">MDC 2473</strain>
    </source>
</reference>
<gene>
    <name evidence="3" type="ORF">CUC44_00885</name>
</gene>
<name>A0A2M8HEH4_9GAMM</name>
<comment type="similarity">
    <text evidence="1">Belongs to the short-chain dehydrogenases/reductases (SDR) family.</text>
</comment>
<dbReference type="SUPFAM" id="SSF51735">
    <property type="entry name" value="NAD(P)-binding Rossmann-fold domains"/>
    <property type="match status" value="1"/>
</dbReference>
<evidence type="ECO:0000256" key="2">
    <source>
        <dbReference type="ARBA" id="ARBA00023002"/>
    </source>
</evidence>
<dbReference type="OrthoDB" id="9787486at2"/>
<organism evidence="3 4">
    <name type="scientific">Aeromonas lusitana</name>
    <dbReference type="NCBI Taxonomy" id="931529"/>
    <lineage>
        <taxon>Bacteria</taxon>
        <taxon>Pseudomonadati</taxon>
        <taxon>Pseudomonadota</taxon>
        <taxon>Gammaproteobacteria</taxon>
        <taxon>Aeromonadales</taxon>
        <taxon>Aeromonadaceae</taxon>
        <taxon>Aeromonas</taxon>
    </lineage>
</organism>